<gene>
    <name evidence="6" type="ORF">H3232_04925</name>
</gene>
<evidence type="ECO:0000256" key="2">
    <source>
        <dbReference type="ARBA" id="ARBA00022908"/>
    </source>
</evidence>
<sequence length="378" mass="43168">MWMTILEQGKYKYTEDYKDPYTGKKRYKSVTLTSQSAQAWNKAKKILDKKIEAAKNTKNTKDMTFGQLMEEWYPLHEKPLRNSTKRKQRIMRRKIEETIDVDILVSNIDTRYLQNWINGFDHLSHGYTRSIKILAGQALSYAVDMGIIDHSPMDKVKVIKKNDSTTNISEKYFEPDQAQQLIEKLSMSKRTLRMARLAEFMYLTGCRIGEAIILKKTDFDFDKGTVSFHGTLDATNGYKKAIKGPPKTNTSHREISLTDRCIELVKSRLIEQELESIASGHDTGYVFSTASGTPIQIVSFNKSLKLAGEKLGMKNSNEFSSHYFRHTHISLLAENNVPLKAIMARVGHSDSKTTTDIYTHVTRKMVSDVTSKLDDIGL</sequence>
<dbReference type="InterPro" id="IPR010998">
    <property type="entry name" value="Integrase_recombinase_N"/>
</dbReference>
<dbReference type="Gene3D" id="1.10.443.10">
    <property type="entry name" value="Intergrase catalytic core"/>
    <property type="match status" value="1"/>
</dbReference>
<dbReference type="RefSeq" id="WP_182023297.1">
    <property type="nucleotide sequence ID" value="NZ_JACGAM010000007.1"/>
</dbReference>
<dbReference type="InterPro" id="IPR002104">
    <property type="entry name" value="Integrase_catalytic"/>
</dbReference>
<keyword evidence="7" id="KW-1185">Reference proteome</keyword>
<dbReference type="Pfam" id="PF14659">
    <property type="entry name" value="Phage_int_SAM_3"/>
    <property type="match status" value="1"/>
</dbReference>
<dbReference type="PANTHER" id="PTHR30629">
    <property type="entry name" value="PROPHAGE INTEGRASE"/>
    <property type="match status" value="1"/>
</dbReference>
<dbReference type="PROSITE" id="PS51898">
    <property type="entry name" value="TYR_RECOMBINASE"/>
    <property type="match status" value="1"/>
</dbReference>
<evidence type="ECO:0000256" key="3">
    <source>
        <dbReference type="ARBA" id="ARBA00023125"/>
    </source>
</evidence>
<dbReference type="InterPro" id="IPR050808">
    <property type="entry name" value="Phage_Integrase"/>
</dbReference>
<feature type="domain" description="Tyr recombinase" evidence="5">
    <location>
        <begin position="168"/>
        <end position="371"/>
    </location>
</feature>
<name>A0ABR5ZXT5_9LACT</name>
<dbReference type="EMBL" id="JACGAN010000007">
    <property type="protein sequence ID" value="MBA5746548.1"/>
    <property type="molecule type" value="Genomic_DNA"/>
</dbReference>
<evidence type="ECO:0000256" key="4">
    <source>
        <dbReference type="ARBA" id="ARBA00023172"/>
    </source>
</evidence>
<keyword evidence="4" id="KW-0233">DNA recombination</keyword>
<keyword evidence="3" id="KW-0238">DNA-binding</keyword>
<comment type="caution">
    <text evidence="6">The sequence shown here is derived from an EMBL/GenBank/DDBJ whole genome shotgun (WGS) entry which is preliminary data.</text>
</comment>
<reference evidence="6 7" key="1">
    <citation type="submission" date="2020-07" db="EMBL/GenBank/DDBJ databases">
        <title>Draft Genome Sequences of Lactobacillales Isolated from the International Space Station.</title>
        <authorList>
            <person name="Bharadwaj A.R."/>
            <person name="Singh N.K."/>
            <person name="Wood J.M."/>
            <person name="Debieu M."/>
            <person name="O'Hara N.B."/>
            <person name="Karouia F."/>
            <person name="Mason C.E."/>
            <person name="Venkateswaran K."/>
        </authorList>
    </citation>
    <scope>NUCLEOTIDE SEQUENCE [LARGE SCALE GENOMIC DNA]</scope>
    <source>
        <strain evidence="6 7">151250015-1-258-55</strain>
    </source>
</reference>
<evidence type="ECO:0000256" key="1">
    <source>
        <dbReference type="ARBA" id="ARBA00008857"/>
    </source>
</evidence>
<dbReference type="InterPro" id="IPR004107">
    <property type="entry name" value="Integrase_SAM-like_N"/>
</dbReference>
<protein>
    <submittedName>
        <fullName evidence="6">Site-specific integrase</fullName>
    </submittedName>
</protein>
<dbReference type="InterPro" id="IPR013762">
    <property type="entry name" value="Integrase-like_cat_sf"/>
</dbReference>
<dbReference type="InterPro" id="IPR011010">
    <property type="entry name" value="DNA_brk_join_enz"/>
</dbReference>
<dbReference type="SUPFAM" id="SSF56349">
    <property type="entry name" value="DNA breaking-rejoining enzymes"/>
    <property type="match status" value="1"/>
</dbReference>
<dbReference type="Pfam" id="PF00589">
    <property type="entry name" value="Phage_integrase"/>
    <property type="match status" value="1"/>
</dbReference>
<accession>A0ABR5ZXT5</accession>
<dbReference type="Proteomes" id="UP000540056">
    <property type="component" value="Unassembled WGS sequence"/>
</dbReference>
<evidence type="ECO:0000313" key="6">
    <source>
        <dbReference type="EMBL" id="MBA5746548.1"/>
    </source>
</evidence>
<comment type="similarity">
    <text evidence="1">Belongs to the 'phage' integrase family.</text>
</comment>
<evidence type="ECO:0000259" key="5">
    <source>
        <dbReference type="PROSITE" id="PS51898"/>
    </source>
</evidence>
<evidence type="ECO:0000313" key="7">
    <source>
        <dbReference type="Proteomes" id="UP000540056"/>
    </source>
</evidence>
<dbReference type="CDD" id="cd01189">
    <property type="entry name" value="INT_ICEBs1_C_like"/>
    <property type="match status" value="1"/>
</dbReference>
<proteinExistence type="inferred from homology"/>
<dbReference type="Gene3D" id="1.10.150.130">
    <property type="match status" value="1"/>
</dbReference>
<dbReference type="PANTHER" id="PTHR30629:SF2">
    <property type="entry name" value="PROPHAGE INTEGRASE INTS-RELATED"/>
    <property type="match status" value="1"/>
</dbReference>
<organism evidence="6 7">
    <name type="scientific">Aerococcus urinaeequi</name>
    <dbReference type="NCBI Taxonomy" id="51665"/>
    <lineage>
        <taxon>Bacteria</taxon>
        <taxon>Bacillati</taxon>
        <taxon>Bacillota</taxon>
        <taxon>Bacilli</taxon>
        <taxon>Lactobacillales</taxon>
        <taxon>Aerococcaceae</taxon>
        <taxon>Aerococcus</taxon>
    </lineage>
</organism>
<keyword evidence="2" id="KW-0229">DNA integration</keyword>